<dbReference type="GO" id="GO:0005886">
    <property type="term" value="C:plasma membrane"/>
    <property type="evidence" value="ECO:0007669"/>
    <property type="project" value="TreeGrafter"/>
</dbReference>
<evidence type="ECO:0000256" key="8">
    <source>
        <dbReference type="ARBA" id="ARBA00022989"/>
    </source>
</evidence>
<dbReference type="AlphaFoldDB" id="A0A7R9KDS6"/>
<evidence type="ECO:0000256" key="6">
    <source>
        <dbReference type="ARBA" id="ARBA00022729"/>
    </source>
</evidence>
<dbReference type="EMBL" id="CAJPIZ010000384">
    <property type="protein sequence ID" value="CAG2101287.1"/>
    <property type="molecule type" value="Genomic_DNA"/>
</dbReference>
<evidence type="ECO:0000256" key="5">
    <source>
        <dbReference type="ARBA" id="ARBA00022723"/>
    </source>
</evidence>
<dbReference type="InterPro" id="IPR032393">
    <property type="entry name" value="SOAR_STIM1/2"/>
</dbReference>
<dbReference type="EMBL" id="OC854959">
    <property type="protein sequence ID" value="CAD7620857.1"/>
    <property type="molecule type" value="Genomic_DNA"/>
</dbReference>
<evidence type="ECO:0000256" key="14">
    <source>
        <dbReference type="SAM" id="Phobius"/>
    </source>
</evidence>
<keyword evidence="7" id="KW-0106">Calcium</keyword>
<evidence type="ECO:0000313" key="17">
    <source>
        <dbReference type="Proteomes" id="UP000759131"/>
    </source>
</evidence>
<dbReference type="FunFam" id="1.10.150.50:FF:000009">
    <property type="entry name" value="Stromal interaction molecule 1"/>
    <property type="match status" value="1"/>
</dbReference>
<dbReference type="OrthoDB" id="9986177at2759"/>
<evidence type="ECO:0000256" key="3">
    <source>
        <dbReference type="ARBA" id="ARBA00022568"/>
    </source>
</evidence>
<evidence type="ECO:0000256" key="10">
    <source>
        <dbReference type="ARBA" id="ARBA00023065"/>
    </source>
</evidence>
<keyword evidence="8 14" id="KW-1133">Transmembrane helix</keyword>
<dbReference type="Pfam" id="PF16533">
    <property type="entry name" value="SOAR"/>
    <property type="match status" value="2"/>
</dbReference>
<keyword evidence="1" id="KW-0813">Transport</keyword>
<dbReference type="InterPro" id="IPR057835">
    <property type="entry name" value="EF-hand_STIM1/2"/>
</dbReference>
<evidence type="ECO:0000256" key="13">
    <source>
        <dbReference type="ARBA" id="ARBA00046288"/>
    </source>
</evidence>
<feature type="transmembrane region" description="Helical" evidence="14">
    <location>
        <begin position="176"/>
        <end position="194"/>
    </location>
</feature>
<dbReference type="PROSITE" id="PS50105">
    <property type="entry name" value="SAM_DOMAIN"/>
    <property type="match status" value="1"/>
</dbReference>
<dbReference type="GO" id="GO:0005783">
    <property type="term" value="C:endoplasmic reticulum"/>
    <property type="evidence" value="ECO:0007669"/>
    <property type="project" value="TreeGrafter"/>
</dbReference>
<keyword evidence="5" id="KW-0479">Metal-binding</keyword>
<dbReference type="Gene3D" id="1.20.5.340">
    <property type="match status" value="1"/>
</dbReference>
<evidence type="ECO:0000256" key="4">
    <source>
        <dbReference type="ARBA" id="ARBA00022692"/>
    </source>
</evidence>
<name>A0A7R9KDS6_9ACAR</name>
<dbReference type="InterPro" id="IPR001660">
    <property type="entry name" value="SAM"/>
</dbReference>
<dbReference type="FunFam" id="1.10.238.180:FF:000001">
    <property type="entry name" value="Stromal interaction molecule 1"/>
    <property type="match status" value="1"/>
</dbReference>
<accession>A0A7R9KDS6</accession>
<dbReference type="Proteomes" id="UP000759131">
    <property type="component" value="Unassembled WGS sequence"/>
</dbReference>
<dbReference type="InterPro" id="IPR037608">
    <property type="entry name" value="STIM1/2"/>
</dbReference>
<dbReference type="FunFam" id="1.10.287.3550:FF:000002">
    <property type="entry name" value="Stromal interaction molecule homolog"/>
    <property type="match status" value="1"/>
</dbReference>
<evidence type="ECO:0000256" key="7">
    <source>
        <dbReference type="ARBA" id="ARBA00022837"/>
    </source>
</evidence>
<reference evidence="16" key="1">
    <citation type="submission" date="2020-11" db="EMBL/GenBank/DDBJ databases">
        <authorList>
            <person name="Tran Van P."/>
        </authorList>
    </citation>
    <scope>NUCLEOTIDE SEQUENCE</scope>
</reference>
<dbReference type="PANTHER" id="PTHR15136:SF5">
    <property type="entry name" value="STROMAL INTERACTION MOLECULE HOMOLOG"/>
    <property type="match status" value="1"/>
</dbReference>
<dbReference type="Gene3D" id="1.10.150.50">
    <property type="entry name" value="Transcription Factor, Ets-1"/>
    <property type="match status" value="1"/>
</dbReference>
<dbReference type="Pfam" id="PF07647">
    <property type="entry name" value="SAM_2"/>
    <property type="match status" value="1"/>
</dbReference>
<dbReference type="PANTHER" id="PTHR15136">
    <property type="entry name" value="STROMAL INTERACTION MOLECULE HOMOLOG"/>
    <property type="match status" value="1"/>
</dbReference>
<evidence type="ECO:0000256" key="2">
    <source>
        <dbReference type="ARBA" id="ARBA00022553"/>
    </source>
</evidence>
<keyword evidence="6" id="KW-0732">Signal</keyword>
<evidence type="ECO:0000259" key="15">
    <source>
        <dbReference type="PROSITE" id="PS50105"/>
    </source>
</evidence>
<feature type="domain" description="SAM" evidence="15">
    <location>
        <begin position="98"/>
        <end position="154"/>
    </location>
</feature>
<dbReference type="SUPFAM" id="SSF47769">
    <property type="entry name" value="SAM/Pointed domain"/>
    <property type="match status" value="1"/>
</dbReference>
<evidence type="ECO:0000256" key="12">
    <source>
        <dbReference type="ARBA" id="ARBA00023180"/>
    </source>
</evidence>
<keyword evidence="9" id="KW-0175">Coiled coil</keyword>
<keyword evidence="10" id="KW-0406">Ion transport</keyword>
<keyword evidence="3" id="KW-0109">Calcium transport</keyword>
<dbReference type="GO" id="GO:0006874">
    <property type="term" value="P:intracellular calcium ion homeostasis"/>
    <property type="evidence" value="ECO:0007669"/>
    <property type="project" value="TreeGrafter"/>
</dbReference>
<dbReference type="GO" id="GO:0051049">
    <property type="term" value="P:regulation of transport"/>
    <property type="evidence" value="ECO:0007669"/>
    <property type="project" value="UniProtKB-ARBA"/>
</dbReference>
<dbReference type="InterPro" id="IPR013761">
    <property type="entry name" value="SAM/pointed_sf"/>
</dbReference>
<keyword evidence="2" id="KW-0597">Phosphoprotein</keyword>
<dbReference type="GO" id="GO:0005509">
    <property type="term" value="F:calcium ion binding"/>
    <property type="evidence" value="ECO:0007669"/>
    <property type="project" value="TreeGrafter"/>
</dbReference>
<sequence length="552" mass="62544">MFGLGISCTGVGCDGRWSCQELDYCGDVLGFEAIQWLHRQLDDDHNGNVDISESNEFLRDELKYENGHERHKAFHGNDKYITVDELWRAWKGSVVRNWTSDETIDWLCNVVELPQYVAQFENNAVDGLALPRLAANTQFISILGITNAIHKQKLALKAMDVVLFGAPKHHNYIKDVLLMFSVVIAIGGVWFAFVQHKYSQSHLKKMIADMDSLQRAEEQLIGLQRELDKTRREQQIVVIEKVNLEKKLKENESQIERSASYTALEDMSRICELEEELKRVGEQLVRAQNNSGGSSSRWAPPLSLQQWLQLTHEIEMRNFNAKRCAAELQLYAAKEGVSETYYCEKLRKKRASVLGAFRVAHGNSIDDVDNRSICELEEELKRVGEQLVRAQNNSGGSSSRWAPPLSLQQWLQLTHEIEMRNFNAKRCAAELQLYAAKEGCEKLRKKRASVLGAFRVAHGNSIDDVDNRILEAKTALKEVTRDLQERVQRWHHIEMYCGFSVVHNPGIVYLEQALYGSAANSLSGSVPTLGLSHAGSETTIVDEDSLDVSGKR</sequence>
<evidence type="ECO:0000256" key="11">
    <source>
        <dbReference type="ARBA" id="ARBA00023136"/>
    </source>
</evidence>
<keyword evidence="4 14" id="KW-0812">Transmembrane</keyword>
<evidence type="ECO:0000256" key="1">
    <source>
        <dbReference type="ARBA" id="ARBA00022448"/>
    </source>
</evidence>
<gene>
    <name evidence="16" type="ORF">OSB1V03_LOCUS1337</name>
</gene>
<organism evidence="16">
    <name type="scientific">Medioppia subpectinata</name>
    <dbReference type="NCBI Taxonomy" id="1979941"/>
    <lineage>
        <taxon>Eukaryota</taxon>
        <taxon>Metazoa</taxon>
        <taxon>Ecdysozoa</taxon>
        <taxon>Arthropoda</taxon>
        <taxon>Chelicerata</taxon>
        <taxon>Arachnida</taxon>
        <taxon>Acari</taxon>
        <taxon>Acariformes</taxon>
        <taxon>Sarcoptiformes</taxon>
        <taxon>Oribatida</taxon>
        <taxon>Brachypylina</taxon>
        <taxon>Oppioidea</taxon>
        <taxon>Oppiidae</taxon>
        <taxon>Medioppia</taxon>
    </lineage>
</organism>
<dbReference type="Pfam" id="PF25578">
    <property type="entry name" value="EF-hand_STIM1"/>
    <property type="match status" value="1"/>
</dbReference>
<keyword evidence="12" id="KW-0325">Glycoprotein</keyword>
<evidence type="ECO:0000313" key="16">
    <source>
        <dbReference type="EMBL" id="CAD7620857.1"/>
    </source>
</evidence>
<proteinExistence type="predicted"/>
<evidence type="ECO:0000256" key="9">
    <source>
        <dbReference type="ARBA" id="ARBA00023054"/>
    </source>
</evidence>
<keyword evidence="17" id="KW-1185">Reference proteome</keyword>
<protein>
    <recommendedName>
        <fullName evidence="15">SAM domain-containing protein</fullName>
    </recommendedName>
</protein>
<keyword evidence="11 14" id="KW-0472">Membrane</keyword>
<dbReference type="Gene3D" id="1.10.287.3550">
    <property type="match status" value="2"/>
</dbReference>
<dbReference type="CDD" id="cd11722">
    <property type="entry name" value="SOAR"/>
    <property type="match status" value="1"/>
</dbReference>
<dbReference type="GO" id="GO:0002115">
    <property type="term" value="P:store-operated calcium entry"/>
    <property type="evidence" value="ECO:0007669"/>
    <property type="project" value="TreeGrafter"/>
</dbReference>
<dbReference type="Gene3D" id="1.10.238.180">
    <property type="match status" value="1"/>
</dbReference>
<dbReference type="GO" id="GO:0005246">
    <property type="term" value="F:calcium channel regulator activity"/>
    <property type="evidence" value="ECO:0007669"/>
    <property type="project" value="InterPro"/>
</dbReference>
<comment type="subcellular location">
    <subcellularLocation>
        <location evidence="13">Endomembrane system</location>
        <topology evidence="13">Single-pass type I membrane protein</topology>
    </subcellularLocation>
</comment>